<dbReference type="GO" id="GO:0016020">
    <property type="term" value="C:membrane"/>
    <property type="evidence" value="ECO:0007669"/>
    <property type="project" value="UniProtKB-SubCell"/>
</dbReference>
<evidence type="ECO:0000256" key="4">
    <source>
        <dbReference type="ARBA" id="ARBA00022889"/>
    </source>
</evidence>
<name>A0AAD9MWM6_9ANNE</name>
<dbReference type="GO" id="GO:0042246">
    <property type="term" value="P:tissue regeneration"/>
    <property type="evidence" value="ECO:0007669"/>
    <property type="project" value="InterPro"/>
</dbReference>
<comment type="similarity">
    <text evidence="2">Belongs to the ninjurin family.</text>
</comment>
<keyword evidence="6 8" id="KW-0472">Membrane</keyword>
<proteinExistence type="inferred from homology"/>
<evidence type="ECO:0000256" key="2">
    <source>
        <dbReference type="ARBA" id="ARBA00008141"/>
    </source>
</evidence>
<evidence type="ECO:0000256" key="7">
    <source>
        <dbReference type="SAM" id="MobiDB-lite"/>
    </source>
</evidence>
<evidence type="ECO:0000256" key="5">
    <source>
        <dbReference type="ARBA" id="ARBA00022989"/>
    </source>
</evidence>
<evidence type="ECO:0000313" key="9">
    <source>
        <dbReference type="EMBL" id="KAK2146546.1"/>
    </source>
</evidence>
<evidence type="ECO:0000256" key="8">
    <source>
        <dbReference type="SAM" id="Phobius"/>
    </source>
</evidence>
<gene>
    <name evidence="9" type="ORF">LSH36_601g01101</name>
</gene>
<dbReference type="EMBL" id="JAODUP010000601">
    <property type="protein sequence ID" value="KAK2146546.1"/>
    <property type="molecule type" value="Genomic_DNA"/>
</dbReference>
<dbReference type="Pfam" id="PF04923">
    <property type="entry name" value="Ninjurin"/>
    <property type="match status" value="1"/>
</dbReference>
<feature type="transmembrane region" description="Helical" evidence="8">
    <location>
        <begin position="51"/>
        <end position="78"/>
    </location>
</feature>
<keyword evidence="5 8" id="KW-1133">Transmembrane helix</keyword>
<keyword evidence="4" id="KW-0130">Cell adhesion</keyword>
<dbReference type="InterPro" id="IPR007007">
    <property type="entry name" value="Ninjurin"/>
</dbReference>
<feature type="compositionally biased region" description="Polar residues" evidence="7">
    <location>
        <begin position="91"/>
        <end position="110"/>
    </location>
</feature>
<protein>
    <submittedName>
        <fullName evidence="9">Uncharacterized protein</fullName>
    </submittedName>
</protein>
<keyword evidence="10" id="KW-1185">Reference proteome</keyword>
<comment type="caution">
    <text evidence="9">The sequence shown here is derived from an EMBL/GenBank/DDBJ whole genome shotgun (WGS) entry which is preliminary data.</text>
</comment>
<sequence length="168" mass="18355">MSLLVCNNRAQLDKYSSAKSIGQFSLAASLIADDIKDLYDSVMKGPDNVKYFWALVIVIGISLILQLIATIFSVILYFKRYPKRVKGPQDGGQQVEMTPTPGNDNDSTVPSEGGDSTDKIGVHFEGTPDFVDPLPPIVMRRLNDGLTVITLLVGILHLLKNGLHSNII</sequence>
<accession>A0AAD9MWM6</accession>
<feature type="region of interest" description="Disordered" evidence="7">
    <location>
        <begin position="85"/>
        <end position="118"/>
    </location>
</feature>
<keyword evidence="3 8" id="KW-0812">Transmembrane</keyword>
<comment type="subcellular location">
    <subcellularLocation>
        <location evidence="1">Membrane</location>
        <topology evidence="1">Multi-pass membrane protein</topology>
    </subcellularLocation>
</comment>
<evidence type="ECO:0000256" key="1">
    <source>
        <dbReference type="ARBA" id="ARBA00004141"/>
    </source>
</evidence>
<dbReference type="AlphaFoldDB" id="A0AAD9MWM6"/>
<organism evidence="9 10">
    <name type="scientific">Paralvinella palmiformis</name>
    <dbReference type="NCBI Taxonomy" id="53620"/>
    <lineage>
        <taxon>Eukaryota</taxon>
        <taxon>Metazoa</taxon>
        <taxon>Spiralia</taxon>
        <taxon>Lophotrochozoa</taxon>
        <taxon>Annelida</taxon>
        <taxon>Polychaeta</taxon>
        <taxon>Sedentaria</taxon>
        <taxon>Canalipalpata</taxon>
        <taxon>Terebellida</taxon>
        <taxon>Terebelliformia</taxon>
        <taxon>Alvinellidae</taxon>
        <taxon>Paralvinella</taxon>
    </lineage>
</organism>
<evidence type="ECO:0000256" key="3">
    <source>
        <dbReference type="ARBA" id="ARBA00022692"/>
    </source>
</evidence>
<reference evidence="9" key="1">
    <citation type="journal article" date="2023" name="Mol. Biol. Evol.">
        <title>Third-Generation Sequencing Reveals the Adaptive Role of the Epigenome in Three Deep-Sea Polychaetes.</title>
        <authorList>
            <person name="Perez M."/>
            <person name="Aroh O."/>
            <person name="Sun Y."/>
            <person name="Lan Y."/>
            <person name="Juniper S.K."/>
            <person name="Young C.R."/>
            <person name="Angers B."/>
            <person name="Qian P.Y."/>
        </authorList>
    </citation>
    <scope>NUCLEOTIDE SEQUENCE</scope>
    <source>
        <strain evidence="9">P08H-3</strain>
    </source>
</reference>
<evidence type="ECO:0000313" key="10">
    <source>
        <dbReference type="Proteomes" id="UP001208570"/>
    </source>
</evidence>
<dbReference type="GO" id="GO:0007155">
    <property type="term" value="P:cell adhesion"/>
    <property type="evidence" value="ECO:0007669"/>
    <property type="project" value="UniProtKB-KW"/>
</dbReference>
<evidence type="ECO:0000256" key="6">
    <source>
        <dbReference type="ARBA" id="ARBA00023136"/>
    </source>
</evidence>
<dbReference type="Proteomes" id="UP001208570">
    <property type="component" value="Unassembled WGS sequence"/>
</dbReference>